<keyword evidence="3" id="KW-1185">Reference proteome</keyword>
<evidence type="ECO:0000313" key="3">
    <source>
        <dbReference type="Proteomes" id="UP000566819"/>
    </source>
</evidence>
<proteinExistence type="predicted"/>
<gene>
    <name evidence="2" type="ORF">G7Y89_g8295</name>
</gene>
<protein>
    <recommendedName>
        <fullName evidence="4">Glycosyltransferase family 17</fullName>
    </recommendedName>
</protein>
<keyword evidence="1" id="KW-1133">Transmembrane helix</keyword>
<accession>A0A8H4W175</accession>
<organism evidence="2 3">
    <name type="scientific">Cudoniella acicularis</name>
    <dbReference type="NCBI Taxonomy" id="354080"/>
    <lineage>
        <taxon>Eukaryota</taxon>
        <taxon>Fungi</taxon>
        <taxon>Dikarya</taxon>
        <taxon>Ascomycota</taxon>
        <taxon>Pezizomycotina</taxon>
        <taxon>Leotiomycetes</taxon>
        <taxon>Helotiales</taxon>
        <taxon>Tricladiaceae</taxon>
        <taxon>Cudoniella</taxon>
    </lineage>
</organism>
<dbReference type="Pfam" id="PF04724">
    <property type="entry name" value="Glyco_transf_17"/>
    <property type="match status" value="1"/>
</dbReference>
<evidence type="ECO:0008006" key="4">
    <source>
        <dbReference type="Google" id="ProtNLM"/>
    </source>
</evidence>
<dbReference type="PANTHER" id="PTHR12224:SF0">
    <property type="entry name" value="BETA-1,4-MANNOSYL-GLYCOPROTEIN 4-BETA-N-ACETYLGLUCOSAMINYLTRANSFERASE"/>
    <property type="match status" value="1"/>
</dbReference>
<name>A0A8H4W175_9HELO</name>
<sequence>MGLQNTSSTHHIKFLTLATLMVCIWFISTIPSSSDLSYKLHIPGKSSKKPQSPLELLPLTEAKTYCEQRRWKPYPYRQGRRKIYDLIMINTELEWLETRMGQISPYVDYFVILESDKTFTDQEKSLHVRENMDRFKKYHSKMILHTLNLDELSKDRAWAREKFSRNAMFTQVLPSLTSAQEAFQGDVILVSDVDEIPRPDALKAFRNCDFPKRYCFPTVAELVTKIKNFSNTEMNQEQFTDRDKIVERVRNGRDMFGRDNEHYDQVEENMDVPHFLRRSGERYRYLLDPLDWNFEGYSVEEAEAYLANKDD</sequence>
<keyword evidence="1" id="KW-0472">Membrane</keyword>
<feature type="transmembrane region" description="Helical" evidence="1">
    <location>
        <begin position="12"/>
        <end position="30"/>
    </location>
</feature>
<evidence type="ECO:0000256" key="1">
    <source>
        <dbReference type="SAM" id="Phobius"/>
    </source>
</evidence>
<dbReference type="PANTHER" id="PTHR12224">
    <property type="entry name" value="BETA-1,4-MANNOSYL-GLYCOPROTEIN BETA-1,4-N-ACETYLGLUCOSAMINYL-TRANSFERASE"/>
    <property type="match status" value="1"/>
</dbReference>
<dbReference type="GO" id="GO:0016020">
    <property type="term" value="C:membrane"/>
    <property type="evidence" value="ECO:0007669"/>
    <property type="project" value="InterPro"/>
</dbReference>
<dbReference type="Proteomes" id="UP000566819">
    <property type="component" value="Unassembled WGS sequence"/>
</dbReference>
<dbReference type="EMBL" id="JAAMPI010000619">
    <property type="protein sequence ID" value="KAF4629846.1"/>
    <property type="molecule type" value="Genomic_DNA"/>
</dbReference>
<dbReference type="GO" id="GO:0003830">
    <property type="term" value="F:beta-1,4-mannosylglycoprotein 4-beta-N-acetylglucosaminyltransferase activity"/>
    <property type="evidence" value="ECO:0007669"/>
    <property type="project" value="InterPro"/>
</dbReference>
<keyword evidence="1" id="KW-0812">Transmembrane</keyword>
<comment type="caution">
    <text evidence="2">The sequence shown here is derived from an EMBL/GenBank/DDBJ whole genome shotgun (WGS) entry which is preliminary data.</text>
</comment>
<dbReference type="InterPro" id="IPR006813">
    <property type="entry name" value="Glyco_trans_17"/>
</dbReference>
<reference evidence="2 3" key="1">
    <citation type="submission" date="2020-03" db="EMBL/GenBank/DDBJ databases">
        <title>Draft Genome Sequence of Cudoniella acicularis.</title>
        <authorList>
            <person name="Buettner E."/>
            <person name="Kellner H."/>
        </authorList>
    </citation>
    <scope>NUCLEOTIDE SEQUENCE [LARGE SCALE GENOMIC DNA]</scope>
    <source>
        <strain evidence="2 3">DSM 108380</strain>
    </source>
</reference>
<evidence type="ECO:0000313" key="2">
    <source>
        <dbReference type="EMBL" id="KAF4629846.1"/>
    </source>
</evidence>
<dbReference type="GO" id="GO:0006044">
    <property type="term" value="P:N-acetylglucosamine metabolic process"/>
    <property type="evidence" value="ECO:0007669"/>
    <property type="project" value="TreeGrafter"/>
</dbReference>
<dbReference type="AlphaFoldDB" id="A0A8H4W175"/>
<dbReference type="OrthoDB" id="6474464at2759"/>